<dbReference type="AlphaFoldDB" id="A0A1J1H1M3"/>
<dbReference type="VEuPathDB" id="PlasmoDB:PRELSG_0416600"/>
<dbReference type="OrthoDB" id="378594at2759"/>
<dbReference type="RefSeq" id="XP_028531825.1">
    <property type="nucleotide sequence ID" value="XM_028680316.1"/>
</dbReference>
<organism evidence="2 3">
    <name type="scientific">Plasmodium relictum</name>
    <dbReference type="NCBI Taxonomy" id="85471"/>
    <lineage>
        <taxon>Eukaryota</taxon>
        <taxon>Sar</taxon>
        <taxon>Alveolata</taxon>
        <taxon>Apicomplexa</taxon>
        <taxon>Aconoidasida</taxon>
        <taxon>Haemosporida</taxon>
        <taxon>Plasmodiidae</taxon>
        <taxon>Plasmodium</taxon>
        <taxon>Plasmodium (Haemamoeba)</taxon>
    </lineage>
</organism>
<evidence type="ECO:0000256" key="1">
    <source>
        <dbReference type="SAM" id="MobiDB-lite"/>
    </source>
</evidence>
<proteinExistence type="predicted"/>
<protein>
    <submittedName>
        <fullName evidence="2">Uncharacterized protein</fullName>
    </submittedName>
</protein>
<evidence type="ECO:0000313" key="2">
    <source>
        <dbReference type="EMBL" id="CRG98816.1"/>
    </source>
</evidence>
<sequence length="522" mass="62188">MFLKNKEKLTNSTKNDEEENKKKKKKEKINSTINTMDNKLTSKKKTSLIYKNNKDEIFSANRRDYLSNIDKTLLKEDISCISYAYKNLNEQKFSKKKIRNVSENDKVFGLLSLEKKKKNKKNDNNYDQDKNIQSLIYDTFINKNLKIPHNNLLEKNDIMKKKKKKPSLNFNKENILNSLEVSSNFNNYKVKFANDAKKNLIAKQIEKKYVDNFAEVNEIDKEENLIYNLDGNLFEKKKEKDMKSNFTQTNLNYDEEELRCVALFFTKKIINEAFIQITYEYNLNQIEEKTKFINLNDQTNKKTFTHLTDSQYNNLDIMKEKNKITNFLQIFNKINVFSISRNIINCLMKENVPYIKEKNELKKKKELEWFNEVKKNLLKNTVAFLATEKIVSFITEELIEDSLLNFCLFNENDINTINKNLNNKKICAHKQKKIEKGYINFLLFNEMVKIYIPIKIKEDMSLNDVIKKIKNFINNKLGFLRKEYNLNFIFIKNKGNHIMDIKELYSCKSEEFTIYIEKKSKK</sequence>
<accession>A0A1J1H1M3</accession>
<feature type="region of interest" description="Disordered" evidence="1">
    <location>
        <begin position="1"/>
        <end position="33"/>
    </location>
</feature>
<evidence type="ECO:0000313" key="3">
    <source>
        <dbReference type="Proteomes" id="UP000220158"/>
    </source>
</evidence>
<dbReference type="EMBL" id="LN835299">
    <property type="protein sequence ID" value="CRG98816.1"/>
    <property type="molecule type" value="Genomic_DNA"/>
</dbReference>
<dbReference type="KEGG" id="prel:PRELSG_0416600"/>
<name>A0A1J1H1M3_PLARL</name>
<gene>
    <name evidence="2" type="ORF">PRELSG_0416600</name>
</gene>
<keyword evidence="3" id="KW-1185">Reference proteome</keyword>
<dbReference type="Proteomes" id="UP000220158">
    <property type="component" value="Chromosome 4"/>
</dbReference>
<dbReference type="OMA" id="HFTICLN"/>
<dbReference type="GeneID" id="39734916"/>
<reference evidence="2 3" key="1">
    <citation type="submission" date="2015-04" db="EMBL/GenBank/DDBJ databases">
        <authorList>
            <consortium name="Pathogen Informatics"/>
        </authorList>
    </citation>
    <scope>NUCLEOTIDE SEQUENCE [LARGE SCALE GENOMIC DNA]</scope>
    <source>
        <strain evidence="2 3">SGS1</strain>
    </source>
</reference>